<dbReference type="PANTHER" id="PTHR22750">
    <property type="entry name" value="G-PROTEIN COUPLED RECEPTOR"/>
    <property type="match status" value="1"/>
</dbReference>
<feature type="non-terminal residue" evidence="10">
    <location>
        <position position="1"/>
    </location>
</feature>
<feature type="transmembrane region" description="Helical" evidence="8">
    <location>
        <begin position="50"/>
        <end position="71"/>
    </location>
</feature>
<dbReference type="InterPro" id="IPR017452">
    <property type="entry name" value="GPCR_Rhodpsn_7TM"/>
</dbReference>
<feature type="transmembrane region" description="Helical" evidence="8">
    <location>
        <begin position="222"/>
        <end position="242"/>
    </location>
</feature>
<protein>
    <recommendedName>
        <fullName evidence="9">G-protein coupled receptors family 1 profile domain-containing protein</fullName>
    </recommendedName>
</protein>
<reference evidence="10 11" key="1">
    <citation type="journal article" date="2024" name="BMC Genomics">
        <title>Genome assembly of redclaw crayfish (Cherax quadricarinatus) provides insights into its immune adaptation and hypoxia tolerance.</title>
        <authorList>
            <person name="Liu Z."/>
            <person name="Zheng J."/>
            <person name="Li H."/>
            <person name="Fang K."/>
            <person name="Wang S."/>
            <person name="He J."/>
            <person name="Zhou D."/>
            <person name="Weng S."/>
            <person name="Chi M."/>
            <person name="Gu Z."/>
            <person name="He J."/>
            <person name="Li F."/>
            <person name="Wang M."/>
        </authorList>
    </citation>
    <scope>NUCLEOTIDE SEQUENCE [LARGE SCALE GENOMIC DNA]</scope>
    <source>
        <strain evidence="10">ZL_2023a</strain>
    </source>
</reference>
<dbReference type="AlphaFoldDB" id="A0AAW0XM06"/>
<evidence type="ECO:0000256" key="6">
    <source>
        <dbReference type="ARBA" id="ARBA00023136"/>
    </source>
</evidence>
<feature type="transmembrane region" description="Helical" evidence="8">
    <location>
        <begin position="91"/>
        <end position="109"/>
    </location>
</feature>
<dbReference type="PRINTS" id="PR00237">
    <property type="entry name" value="GPCRRHODOPSN"/>
</dbReference>
<gene>
    <name evidence="10" type="ORF">OTU49_003121</name>
</gene>
<evidence type="ECO:0000256" key="8">
    <source>
        <dbReference type="SAM" id="Phobius"/>
    </source>
</evidence>
<comment type="caution">
    <text evidence="10">The sequence shown here is derived from an EMBL/GenBank/DDBJ whole genome shotgun (WGS) entry which is preliminary data.</text>
</comment>
<evidence type="ECO:0000313" key="10">
    <source>
        <dbReference type="EMBL" id="KAK8740241.1"/>
    </source>
</evidence>
<keyword evidence="3" id="KW-1003">Cell membrane</keyword>
<feature type="transmembrane region" description="Helical" evidence="8">
    <location>
        <begin position="12"/>
        <end position="38"/>
    </location>
</feature>
<proteinExistence type="inferred from homology"/>
<comment type="similarity">
    <text evidence="2">Belongs to the G-protein coupled receptor 1 family.</text>
</comment>
<feature type="transmembrane region" description="Helical" evidence="8">
    <location>
        <begin position="176"/>
        <end position="201"/>
    </location>
</feature>
<evidence type="ECO:0000256" key="1">
    <source>
        <dbReference type="ARBA" id="ARBA00004651"/>
    </source>
</evidence>
<organism evidence="10 11">
    <name type="scientific">Cherax quadricarinatus</name>
    <name type="common">Australian red claw crayfish</name>
    <dbReference type="NCBI Taxonomy" id="27406"/>
    <lineage>
        <taxon>Eukaryota</taxon>
        <taxon>Metazoa</taxon>
        <taxon>Ecdysozoa</taxon>
        <taxon>Arthropoda</taxon>
        <taxon>Crustacea</taxon>
        <taxon>Multicrustacea</taxon>
        <taxon>Malacostraca</taxon>
        <taxon>Eumalacostraca</taxon>
        <taxon>Eucarida</taxon>
        <taxon>Decapoda</taxon>
        <taxon>Pleocyemata</taxon>
        <taxon>Astacidea</taxon>
        <taxon>Parastacoidea</taxon>
        <taxon>Parastacidae</taxon>
        <taxon>Cherax</taxon>
    </lineage>
</organism>
<evidence type="ECO:0000256" key="7">
    <source>
        <dbReference type="SAM" id="MobiDB-lite"/>
    </source>
</evidence>
<feature type="region of interest" description="Disordered" evidence="7">
    <location>
        <begin position="480"/>
        <end position="507"/>
    </location>
</feature>
<feature type="transmembrane region" description="Helical" evidence="8">
    <location>
        <begin position="130"/>
        <end position="149"/>
    </location>
</feature>
<evidence type="ECO:0000256" key="5">
    <source>
        <dbReference type="ARBA" id="ARBA00022989"/>
    </source>
</evidence>
<dbReference type="GO" id="GO:0004930">
    <property type="term" value="F:G protein-coupled receptor activity"/>
    <property type="evidence" value="ECO:0007669"/>
    <property type="project" value="InterPro"/>
</dbReference>
<sequence>LEKETQREFYAAILPALIVFTVATTLVSSVVVCAAPWVKRPLSPTVRLSLSLAAANTLFAVTWTLCLVANMYLPMVQKVHIPECIKLSLEVLRLCGILIQILHLLVVALNHYIGIIRPLHYAATFTPTTLKVILCTLWLTPIVGMFVAFSSVTNEGFQATNCSNVTFYTHGLPFRIVWTCIFFGPTLVIIIVYCHIFYLLNNRSLYLVCAEQRTQLRRNIKTVRTTALIVVTFLVGWGPAVVKFILICSECVYTKTDLHTQMYLGAAFNTLFSLKVFIDTFIYAIRLPDIRKSLVMMWLLIRTRLRRRQPGLIDGLATSPSRTSSTRLSLSSPSFHRILHDLRASMSWKRGILRRQQQSSAPQRRASQAAAVRSTRFLARVRTSTGRQTRRLSRSQATAERQTRRLSRSQTAAERQTRRLSRSQTAAERQTRHLSGSQTTARVQIRRLSRMQTTAGGQTKQFARVRTTVDRQNRRYLSRLTPAGRPLLPASCHQQPSTSLSTSPVSL</sequence>
<name>A0AAW0XM06_CHEQU</name>
<feature type="compositionally biased region" description="Low complexity" evidence="7">
    <location>
        <begin position="354"/>
        <end position="374"/>
    </location>
</feature>
<dbReference type="InterPro" id="IPR000276">
    <property type="entry name" value="GPCR_Rhodpsn"/>
</dbReference>
<dbReference type="SUPFAM" id="SSF81321">
    <property type="entry name" value="Family A G protein-coupled receptor-like"/>
    <property type="match status" value="1"/>
</dbReference>
<evidence type="ECO:0000259" key="9">
    <source>
        <dbReference type="PROSITE" id="PS50262"/>
    </source>
</evidence>
<keyword evidence="11" id="KW-1185">Reference proteome</keyword>
<comment type="subcellular location">
    <subcellularLocation>
        <location evidence="1">Cell membrane</location>
        <topology evidence="1">Multi-pass membrane protein</topology>
    </subcellularLocation>
</comment>
<evidence type="ECO:0000256" key="2">
    <source>
        <dbReference type="ARBA" id="ARBA00010663"/>
    </source>
</evidence>
<keyword evidence="6 8" id="KW-0472">Membrane</keyword>
<dbReference type="EMBL" id="JARKIK010000034">
    <property type="protein sequence ID" value="KAK8740241.1"/>
    <property type="molecule type" value="Genomic_DNA"/>
</dbReference>
<keyword evidence="4 8" id="KW-0812">Transmembrane</keyword>
<accession>A0AAW0XM06</accession>
<feature type="transmembrane region" description="Helical" evidence="8">
    <location>
        <begin position="262"/>
        <end position="285"/>
    </location>
</feature>
<dbReference type="Proteomes" id="UP001445076">
    <property type="component" value="Unassembled WGS sequence"/>
</dbReference>
<feature type="region of interest" description="Disordered" evidence="7">
    <location>
        <begin position="353"/>
        <end position="441"/>
    </location>
</feature>
<keyword evidence="5 8" id="KW-1133">Transmembrane helix</keyword>
<dbReference type="Pfam" id="PF00001">
    <property type="entry name" value="7tm_1"/>
    <property type="match status" value="1"/>
</dbReference>
<feature type="compositionally biased region" description="Low complexity" evidence="7">
    <location>
        <begin position="494"/>
        <end position="507"/>
    </location>
</feature>
<dbReference type="GO" id="GO:0005886">
    <property type="term" value="C:plasma membrane"/>
    <property type="evidence" value="ECO:0007669"/>
    <property type="project" value="UniProtKB-SubCell"/>
</dbReference>
<evidence type="ECO:0000313" key="11">
    <source>
        <dbReference type="Proteomes" id="UP001445076"/>
    </source>
</evidence>
<dbReference type="Gene3D" id="1.20.1070.10">
    <property type="entry name" value="Rhodopsin 7-helix transmembrane proteins"/>
    <property type="match status" value="1"/>
</dbReference>
<evidence type="ECO:0000256" key="4">
    <source>
        <dbReference type="ARBA" id="ARBA00022692"/>
    </source>
</evidence>
<evidence type="ECO:0000256" key="3">
    <source>
        <dbReference type="ARBA" id="ARBA00022475"/>
    </source>
</evidence>
<feature type="compositionally biased region" description="Polar residues" evidence="7">
    <location>
        <begin position="422"/>
        <end position="441"/>
    </location>
</feature>
<dbReference type="PROSITE" id="PS50262">
    <property type="entry name" value="G_PROTEIN_RECEP_F1_2"/>
    <property type="match status" value="1"/>
</dbReference>
<feature type="domain" description="G-protein coupled receptors family 1 profile" evidence="9">
    <location>
        <begin position="27"/>
        <end position="283"/>
    </location>
</feature>